<organism evidence="1 2">
    <name type="scientific">Priestia megaterium Q3</name>
    <dbReference type="NCBI Taxonomy" id="1452722"/>
    <lineage>
        <taxon>Bacteria</taxon>
        <taxon>Bacillati</taxon>
        <taxon>Bacillota</taxon>
        <taxon>Bacilli</taxon>
        <taxon>Bacillales</taxon>
        <taxon>Bacillaceae</taxon>
        <taxon>Priestia</taxon>
    </lineage>
</organism>
<dbReference type="EMBL" id="CP010586">
    <property type="protein sequence ID" value="AKP78218.1"/>
    <property type="molecule type" value="Genomic_DNA"/>
</dbReference>
<name>A0A806TKM0_PRIMG</name>
<gene>
    <name evidence="1" type="ORF">AS52_03257</name>
</gene>
<accession>A0A806TKM0</accession>
<dbReference type="AlphaFoldDB" id="A0A806TKM0"/>
<sequence>MNASFYPAFFLVIAAKSFVYHFNEKAVFINVSVRNAHF</sequence>
<proteinExistence type="predicted"/>
<evidence type="ECO:0000313" key="2">
    <source>
        <dbReference type="Proteomes" id="UP000036410"/>
    </source>
</evidence>
<reference evidence="1 2" key="1">
    <citation type="submission" date="2015-01" db="EMBL/GenBank/DDBJ databases">
        <title>Genome sequence of bacillus megaterium Q3.</title>
        <authorList>
            <person name="Wang Y."/>
            <person name="Luo K."/>
            <person name="Bai L."/>
            <person name="Luo F."/>
        </authorList>
    </citation>
    <scope>NUCLEOTIDE SEQUENCE [LARGE SCALE GENOMIC DNA]</scope>
    <source>
        <strain evidence="1 2">Q3</strain>
    </source>
</reference>
<protein>
    <submittedName>
        <fullName evidence="1">Uncharacterized protein</fullName>
    </submittedName>
</protein>
<evidence type="ECO:0000313" key="1">
    <source>
        <dbReference type="EMBL" id="AKP78218.1"/>
    </source>
</evidence>
<dbReference type="Proteomes" id="UP000036410">
    <property type="component" value="Chromosome"/>
</dbReference>